<dbReference type="EMBL" id="AP014612">
    <property type="protein sequence ID" value="BAQ23470.1"/>
    <property type="molecule type" value="Genomic_DNA"/>
</dbReference>
<evidence type="ECO:0000313" key="2">
    <source>
        <dbReference type="EMBL" id="BAQ23470.1"/>
    </source>
</evidence>
<evidence type="ECO:0008006" key="4">
    <source>
        <dbReference type="Google" id="ProtNLM"/>
    </source>
</evidence>
<gene>
    <name evidence="2" type="ORF">SRT_02090</name>
</gene>
<proteinExistence type="predicted"/>
<dbReference type="RefSeq" id="WP_128832759.1">
    <property type="nucleotide sequence ID" value="NZ_AP014612.1"/>
</dbReference>
<dbReference type="Proteomes" id="UP000217758">
    <property type="component" value="Chromosome"/>
</dbReference>
<name>A0A1L7LH70_9STRE</name>
<dbReference type="InterPro" id="IPR028105">
    <property type="entry name" value="DUF4651"/>
</dbReference>
<keyword evidence="3" id="KW-1185">Reference proteome</keyword>
<dbReference type="Pfam" id="PF15513">
    <property type="entry name" value="DUF4651"/>
    <property type="match status" value="1"/>
</dbReference>
<keyword evidence="1" id="KW-0812">Transmembrane</keyword>
<sequence length="102" mass="11634">MESKNFKLASSACLIGIGGAVLFGAVVKKQLEERKRERIKAELRQFFNQLGEIAVLYVNEFESDKDTIRGGLVMNDDTIYLFTYENGQISYEEDKRDCSKNV</sequence>
<evidence type="ECO:0000256" key="1">
    <source>
        <dbReference type="SAM" id="Phobius"/>
    </source>
</evidence>
<protein>
    <recommendedName>
        <fullName evidence="4">DUF4651 domain-containing protein</fullName>
    </recommendedName>
</protein>
<keyword evidence="1" id="KW-1133">Transmembrane helix</keyword>
<reference evidence="2 3" key="1">
    <citation type="journal article" date="2016" name="Microbiol. Immunol.">
        <title>Complete genome sequence of Streptococcus troglodytae TKU31 isolated from the oral cavity of a chimpanzee (Pan troglodytes).</title>
        <authorList>
            <person name="Okamoto M."/>
            <person name="Naito M."/>
            <person name="Miyanohara M."/>
            <person name="Imai S."/>
            <person name="Nomura Y."/>
            <person name="Saito W."/>
            <person name="Momoi Y."/>
            <person name="Takada K."/>
            <person name="Miyabe-Nishiwaki T."/>
            <person name="Tomonaga M."/>
            <person name="Hanada N."/>
        </authorList>
    </citation>
    <scope>NUCLEOTIDE SEQUENCE [LARGE SCALE GENOMIC DNA]</scope>
    <source>
        <strain evidence="3">TKU 31</strain>
    </source>
</reference>
<accession>A0A1L7LH70</accession>
<evidence type="ECO:0000313" key="3">
    <source>
        <dbReference type="Proteomes" id="UP000217758"/>
    </source>
</evidence>
<keyword evidence="1" id="KW-0472">Membrane</keyword>
<dbReference type="AlphaFoldDB" id="A0A1L7LH70"/>
<feature type="transmembrane region" description="Helical" evidence="1">
    <location>
        <begin position="6"/>
        <end position="27"/>
    </location>
</feature>
<dbReference type="KEGG" id="strg:SRT_02090"/>
<organism evidence="2 3">
    <name type="scientific">Streptococcus troglodytae</name>
    <dbReference type="NCBI Taxonomy" id="1111760"/>
    <lineage>
        <taxon>Bacteria</taxon>
        <taxon>Bacillati</taxon>
        <taxon>Bacillota</taxon>
        <taxon>Bacilli</taxon>
        <taxon>Lactobacillales</taxon>
        <taxon>Streptococcaceae</taxon>
        <taxon>Streptococcus</taxon>
    </lineage>
</organism>
<dbReference type="Gene3D" id="3.10.450.400">
    <property type="entry name" value="Uncharacterised protein PF15513, DUF4651"/>
    <property type="match status" value="1"/>
</dbReference>